<dbReference type="PANTHER" id="PTHR10540">
    <property type="entry name" value="EUKARYOTIC TRANSLATION INITIATION FACTOR 3 SUBUNIT F-RELATED"/>
    <property type="match status" value="1"/>
</dbReference>
<dbReference type="AlphaFoldDB" id="A0A1G4IBT0"/>
<keyword evidence="2" id="KW-0378">Hydrolase</keyword>
<dbReference type="InterPro" id="IPR000555">
    <property type="entry name" value="JAMM/MPN+_dom"/>
</dbReference>
<dbReference type="PANTHER" id="PTHR10540:SF6">
    <property type="entry name" value="EUKARYOTIC TRANSLATION INITIATION FACTOR 3 SUBUNIT F"/>
    <property type="match status" value="1"/>
</dbReference>
<protein>
    <submittedName>
        <fullName evidence="2">JAB1/Mov34/MPN/PAD-1 ubiquitin protease, putative</fullName>
    </submittedName>
</protein>
<dbReference type="GO" id="GO:0008237">
    <property type="term" value="F:metallopeptidase activity"/>
    <property type="evidence" value="ECO:0007669"/>
    <property type="project" value="InterPro"/>
</dbReference>
<dbReference type="Proteomes" id="UP000195570">
    <property type="component" value="Unassembled WGS sequence"/>
</dbReference>
<sequence>MMAARRGELCAVSTYVHVHPQVVLSITKHAARVRRGMREVDGVRLSRRYAAGILLGSVSDVYECEVTTSFEAVDSCSSQSGAVSALDWPAMKRKREQVANVLPGLHVVGWYAVGCNLSDAARWCAVFDTGIREIIEDHPSTVLLALIVDTSESVGFASSRMYALKVRQFHLTDSQCQDAPTTTPESTTRFLGAVSPLIPIGALNYGNHVTIRLPQKPQLAVELVRVRHVCETDDITMVGLDASSAGICAVPTGSVDVSGNSTAWERLLRVQRSLRLLRRQVLVVIKYLTTSQQGSCIPIDSEVLRHVGKICDVLPSIASPVAPPTRCEDNSVTHNLRESCALMLTLLSLHTKCATALRVMAKRDRRIV</sequence>
<comment type="caution">
    <text evidence="2">The sequence shown here is derived from an EMBL/GenBank/DDBJ whole genome shotgun (WGS) entry which is preliminary data.</text>
</comment>
<dbReference type="GO" id="GO:0071541">
    <property type="term" value="C:eukaryotic translation initiation factor 3 complex, eIF3m"/>
    <property type="evidence" value="ECO:0007669"/>
    <property type="project" value="TreeGrafter"/>
</dbReference>
<evidence type="ECO:0000313" key="2">
    <source>
        <dbReference type="EMBL" id="SCU69409.1"/>
    </source>
</evidence>
<dbReference type="VEuPathDB" id="TriTrypDB:TEOVI_000097500"/>
<dbReference type="Gene3D" id="3.40.140.10">
    <property type="entry name" value="Cytidine Deaminase, domain 2"/>
    <property type="match status" value="1"/>
</dbReference>
<proteinExistence type="predicted"/>
<keyword evidence="2" id="KW-0645">Protease</keyword>
<evidence type="ECO:0000313" key="3">
    <source>
        <dbReference type="Proteomes" id="UP000195570"/>
    </source>
</evidence>
<feature type="domain" description="JAB1/MPN/MOV34 metalloenzyme" evidence="1">
    <location>
        <begin position="15"/>
        <end position="116"/>
    </location>
</feature>
<reference evidence="2" key="1">
    <citation type="submission" date="2016-09" db="EMBL/GenBank/DDBJ databases">
        <authorList>
            <person name="Hebert L."/>
            <person name="Moumen B."/>
        </authorList>
    </citation>
    <scope>NUCLEOTIDE SEQUENCE [LARGE SCALE GENOMIC DNA]</scope>
    <source>
        <strain evidence="2">OVI</strain>
    </source>
</reference>
<dbReference type="GeneID" id="92374915"/>
<name>A0A1G4IBT0_TRYEQ</name>
<dbReference type="Pfam" id="PF01398">
    <property type="entry name" value="JAB"/>
    <property type="match status" value="1"/>
</dbReference>
<dbReference type="GO" id="GO:0003743">
    <property type="term" value="F:translation initiation factor activity"/>
    <property type="evidence" value="ECO:0007669"/>
    <property type="project" value="TreeGrafter"/>
</dbReference>
<gene>
    <name evidence="2" type="ORF">TEOVI_000097500</name>
</gene>
<accession>A0A1G4IBT0</accession>
<keyword evidence="3" id="KW-1185">Reference proteome</keyword>
<dbReference type="GO" id="GO:0031369">
    <property type="term" value="F:translation initiation factor binding"/>
    <property type="evidence" value="ECO:0007669"/>
    <property type="project" value="TreeGrafter"/>
</dbReference>
<dbReference type="RefSeq" id="XP_067080387.1">
    <property type="nucleotide sequence ID" value="XM_067224286.1"/>
</dbReference>
<dbReference type="GO" id="GO:0006508">
    <property type="term" value="P:proteolysis"/>
    <property type="evidence" value="ECO:0007669"/>
    <property type="project" value="UniProtKB-KW"/>
</dbReference>
<evidence type="ECO:0000259" key="1">
    <source>
        <dbReference type="Pfam" id="PF01398"/>
    </source>
</evidence>
<dbReference type="EMBL" id="CZPT02001207">
    <property type="protein sequence ID" value="SCU69409.1"/>
    <property type="molecule type" value="Genomic_DNA"/>
</dbReference>
<organism evidence="2 3">
    <name type="scientific">Trypanosoma equiperdum</name>
    <dbReference type="NCBI Taxonomy" id="5694"/>
    <lineage>
        <taxon>Eukaryota</taxon>
        <taxon>Discoba</taxon>
        <taxon>Euglenozoa</taxon>
        <taxon>Kinetoplastea</taxon>
        <taxon>Metakinetoplastina</taxon>
        <taxon>Trypanosomatida</taxon>
        <taxon>Trypanosomatidae</taxon>
        <taxon>Trypanosoma</taxon>
    </lineage>
</organism>